<accession>A0A8J3NFQ9</accession>
<reference evidence="2" key="1">
    <citation type="submission" date="2021-01" db="EMBL/GenBank/DDBJ databases">
        <title>Whole genome shotgun sequence of Actinocatenispora rupis NBRC 107355.</title>
        <authorList>
            <person name="Komaki H."/>
            <person name="Tamura T."/>
        </authorList>
    </citation>
    <scope>NUCLEOTIDE SEQUENCE</scope>
    <source>
        <strain evidence="2">NBRC 107355</strain>
    </source>
</reference>
<gene>
    <name evidence="2" type="ORF">Aru02nite_64810</name>
</gene>
<comment type="caution">
    <text evidence="2">The sequence shown here is derived from an EMBL/GenBank/DDBJ whole genome shotgun (WGS) entry which is preliminary data.</text>
</comment>
<feature type="compositionally biased region" description="Basic and acidic residues" evidence="1">
    <location>
        <begin position="71"/>
        <end position="90"/>
    </location>
</feature>
<feature type="compositionally biased region" description="Basic and acidic residues" evidence="1">
    <location>
        <begin position="1"/>
        <end position="11"/>
    </location>
</feature>
<dbReference type="EMBL" id="BOMB01000044">
    <property type="protein sequence ID" value="GID15592.1"/>
    <property type="molecule type" value="Genomic_DNA"/>
</dbReference>
<proteinExistence type="predicted"/>
<dbReference type="Proteomes" id="UP000612808">
    <property type="component" value="Unassembled WGS sequence"/>
</dbReference>
<organism evidence="2 3">
    <name type="scientific">Actinocatenispora rupis</name>
    <dbReference type="NCBI Taxonomy" id="519421"/>
    <lineage>
        <taxon>Bacteria</taxon>
        <taxon>Bacillati</taxon>
        <taxon>Actinomycetota</taxon>
        <taxon>Actinomycetes</taxon>
        <taxon>Micromonosporales</taxon>
        <taxon>Micromonosporaceae</taxon>
        <taxon>Actinocatenispora</taxon>
    </lineage>
</organism>
<evidence type="ECO:0000313" key="2">
    <source>
        <dbReference type="EMBL" id="GID15592.1"/>
    </source>
</evidence>
<feature type="compositionally biased region" description="Polar residues" evidence="1">
    <location>
        <begin position="12"/>
        <end position="24"/>
    </location>
</feature>
<feature type="region of interest" description="Disordered" evidence="1">
    <location>
        <begin position="64"/>
        <end position="90"/>
    </location>
</feature>
<name>A0A8J3NFQ9_9ACTN</name>
<evidence type="ECO:0000256" key="1">
    <source>
        <dbReference type="SAM" id="MobiDB-lite"/>
    </source>
</evidence>
<dbReference type="AlphaFoldDB" id="A0A8J3NFQ9"/>
<sequence length="90" mass="10166">MDTHGVLDRTPDQQSPEPTATTPTAGDLVALPPWHQQQPYRIVSAAPSPIPDWLRLDGYLIGPDGRHQHRRVDVPARHLRRLPEQRAPED</sequence>
<evidence type="ECO:0000313" key="3">
    <source>
        <dbReference type="Proteomes" id="UP000612808"/>
    </source>
</evidence>
<dbReference type="RefSeq" id="WP_203663968.1">
    <property type="nucleotide sequence ID" value="NZ_BAAAZM010000023.1"/>
</dbReference>
<protein>
    <submittedName>
        <fullName evidence="2">Uncharacterized protein</fullName>
    </submittedName>
</protein>
<feature type="region of interest" description="Disordered" evidence="1">
    <location>
        <begin position="1"/>
        <end position="30"/>
    </location>
</feature>
<keyword evidence="3" id="KW-1185">Reference proteome</keyword>